<evidence type="ECO:0000259" key="16">
    <source>
        <dbReference type="Pfam" id="PF22455"/>
    </source>
</evidence>
<comment type="cofactor">
    <cofactor evidence="1">
        <name>Zn(2+)</name>
        <dbReference type="ChEBI" id="CHEBI:29105"/>
    </cofactor>
</comment>
<evidence type="ECO:0000256" key="13">
    <source>
        <dbReference type="RuleBase" id="RU004447"/>
    </source>
</evidence>
<dbReference type="InterPro" id="IPR007863">
    <property type="entry name" value="Peptidase_M16_C"/>
</dbReference>
<evidence type="ECO:0000256" key="7">
    <source>
        <dbReference type="ARBA" id="ARBA00022801"/>
    </source>
</evidence>
<keyword evidence="5" id="KW-0645">Protease</keyword>
<proteinExistence type="inferred from homology"/>
<gene>
    <name evidence="18" type="ORF">LT42_24770</name>
</gene>
<evidence type="ECO:0000256" key="10">
    <source>
        <dbReference type="ARBA" id="ARBA00023049"/>
    </source>
</evidence>
<dbReference type="GO" id="GO:0008270">
    <property type="term" value="F:zinc ion binding"/>
    <property type="evidence" value="ECO:0007669"/>
    <property type="project" value="InterPro"/>
</dbReference>
<dbReference type="InterPro" id="IPR054734">
    <property type="entry name" value="PqqF-like_C_4"/>
</dbReference>
<sequence>MPDSIAQRSVTLPNGLRVVLSSVPRLKRCAAAVRVAAGSHDVSPRWPGLAHFLEHLFFLGTERFPGNENLMAFVQRHGGQVNASTRERTTDFFFELPRAVFRNGLDRLCEMLVRPRMTMADQLREREVLHAEFIAWTRDDSARERLRLLQSLSAAHPLRGFHAGNRYSLPVPRQTFQHALQDFYRRFYQAGQITLSLAGPQPLDELEALAAEFGAYFAKGEKVEQHKPPPLLAGTPRAISKADLRQMHLTFACEDLPGGHEQAAGFLCMWMNDAQAGGLVAALRGRGLIESLKAEAIYGFGDQALIDIELALSTPDAATHVSTLVFDWLTFLRSHYRHLLDEHALLEQRRLAVSDALALARHFSAGLDARGLSTDAVESLFDRLTLQTLVRAETLSSAHAPSNFEWHLPAPNPFLKQTRSIAAPSSPLTALTFSDALPATGEAAVYLRWTLATSQPLLARMLEDRLKPLILQAGHAGVTLAFGSYGNYWQVKAYGLAKPLPAVLEAALRVLGAPESRDREHRGAMDSEPAAIPIRQLLKSLPDHYLNNQNTRQAIGLERAWSTARWTGLATGLEGSAQSEVCSAARLIHGIAELPPGTAPRDTGTRWITEASDSSESALLMFYPTPSASLDDEAAWRLFAQLMQAPFYQRLRVELQLGYAVFSGFRQIAGHGGLLFGVQSPSASIGQIVAHIETFIERLPTLIAEADVPAQLKTLRAQLDLAELEHAQAAEILWQAHLAGHGRGYFEGLQHSLKHLDHHALLTAADRLAQSGRIRLCLSNRSNPP</sequence>
<organism evidence="18 19">
    <name type="scientific">Pseudomonas lutea</name>
    <dbReference type="NCBI Taxonomy" id="243924"/>
    <lineage>
        <taxon>Bacteria</taxon>
        <taxon>Pseudomonadati</taxon>
        <taxon>Pseudomonadota</taxon>
        <taxon>Gammaproteobacteria</taxon>
        <taxon>Pseudomonadales</taxon>
        <taxon>Pseudomonadaceae</taxon>
        <taxon>Pseudomonas</taxon>
    </lineage>
</organism>
<dbReference type="GO" id="GO:0018189">
    <property type="term" value="P:pyrroloquinoline quinone biosynthetic process"/>
    <property type="evidence" value="ECO:0007669"/>
    <property type="project" value="UniProtKB-KW"/>
</dbReference>
<comment type="caution">
    <text evidence="18">The sequence shown here is derived from an EMBL/GenBank/DDBJ whole genome shotgun (WGS) entry which is preliminary data.</text>
</comment>
<dbReference type="GO" id="GO:0005737">
    <property type="term" value="C:cytoplasm"/>
    <property type="evidence" value="ECO:0007669"/>
    <property type="project" value="UniProtKB-ARBA"/>
</dbReference>
<keyword evidence="7" id="KW-0378">Hydrolase</keyword>
<dbReference type="OrthoDB" id="9811314at2"/>
<dbReference type="Gene3D" id="3.30.830.10">
    <property type="entry name" value="Metalloenzyme, LuxS/M16 peptidase-like"/>
    <property type="match status" value="2"/>
</dbReference>
<feature type="domain" description="Coenzyme PQQ synthesis protein F-like C-terminal lobe" evidence="17">
    <location>
        <begin position="638"/>
        <end position="734"/>
    </location>
</feature>
<dbReference type="GO" id="GO:0006508">
    <property type="term" value="P:proteolysis"/>
    <property type="evidence" value="ECO:0007669"/>
    <property type="project" value="UniProtKB-KW"/>
</dbReference>
<dbReference type="Pfam" id="PF22456">
    <property type="entry name" value="PqqF-like_C_4"/>
    <property type="match status" value="1"/>
</dbReference>
<dbReference type="Pfam" id="PF22455">
    <property type="entry name" value="PqqF_C_3"/>
    <property type="match status" value="1"/>
</dbReference>
<dbReference type="InterPro" id="IPR011765">
    <property type="entry name" value="Pept_M16_N"/>
</dbReference>
<accession>A0A9X0EAU9</accession>
<evidence type="ECO:0000256" key="5">
    <source>
        <dbReference type="ARBA" id="ARBA00022670"/>
    </source>
</evidence>
<dbReference type="EMBL" id="JRMB01000004">
    <property type="protein sequence ID" value="KGF62362.1"/>
    <property type="molecule type" value="Genomic_DNA"/>
</dbReference>
<dbReference type="InterPro" id="IPR001431">
    <property type="entry name" value="Pept_M16_Zn_BS"/>
</dbReference>
<name>A0A9X0EAU9_9PSED</name>
<feature type="domain" description="Peptidase M16 C-terminal" evidence="15">
    <location>
        <begin position="179"/>
        <end position="331"/>
    </location>
</feature>
<dbReference type="InterPro" id="IPR011844">
    <property type="entry name" value="PQQ_synth_PqqF"/>
</dbReference>
<evidence type="ECO:0000313" key="18">
    <source>
        <dbReference type="EMBL" id="KGF62362.1"/>
    </source>
</evidence>
<evidence type="ECO:0000259" key="15">
    <source>
        <dbReference type="Pfam" id="PF05193"/>
    </source>
</evidence>
<comment type="function">
    <text evidence="11">Required for coenzyme pyrroloquinoline quinone (PQQ) biosynthesis. It is thought that this protein is a protease that cleaves peptides bond in a small peptide (gene pqqA), providing the glutamate and tyrosine residues which are necessary for the synthesis of PQQ.</text>
</comment>
<dbReference type="Pfam" id="PF05193">
    <property type="entry name" value="Peptidase_M16_C"/>
    <property type="match status" value="1"/>
</dbReference>
<dbReference type="AlphaFoldDB" id="A0A9X0EAU9"/>
<evidence type="ECO:0000256" key="9">
    <source>
        <dbReference type="ARBA" id="ARBA00022905"/>
    </source>
</evidence>
<keyword evidence="6" id="KW-0479">Metal-binding</keyword>
<dbReference type="Proteomes" id="UP000029719">
    <property type="component" value="Unassembled WGS sequence"/>
</dbReference>
<comment type="similarity">
    <text evidence="3 13">Belongs to the peptidase M16 family.</text>
</comment>
<protein>
    <recommendedName>
        <fullName evidence="4">Coenzyme PQQ synthesis protein F</fullName>
    </recommendedName>
    <alternativeName>
        <fullName evidence="12">Pyrroloquinoline quinone biosynthesis protein F</fullName>
    </alternativeName>
</protein>
<keyword evidence="8" id="KW-0862">Zinc</keyword>
<comment type="pathway">
    <text evidence="2">Cofactor biosynthesis; pyrroloquinoline quinone biosynthesis.</text>
</comment>
<evidence type="ECO:0000256" key="8">
    <source>
        <dbReference type="ARBA" id="ARBA00022833"/>
    </source>
</evidence>
<evidence type="ECO:0000259" key="17">
    <source>
        <dbReference type="Pfam" id="PF22456"/>
    </source>
</evidence>
<dbReference type="PANTHER" id="PTHR43690:SF18">
    <property type="entry name" value="INSULIN-DEGRADING ENZYME-RELATED"/>
    <property type="match status" value="1"/>
</dbReference>
<evidence type="ECO:0000256" key="3">
    <source>
        <dbReference type="ARBA" id="ARBA00007261"/>
    </source>
</evidence>
<evidence type="ECO:0000313" key="19">
    <source>
        <dbReference type="Proteomes" id="UP000029719"/>
    </source>
</evidence>
<dbReference type="InterPro" id="IPR054733">
    <property type="entry name" value="PqqF_C_3"/>
</dbReference>
<dbReference type="Pfam" id="PF00675">
    <property type="entry name" value="Peptidase_M16"/>
    <property type="match status" value="1"/>
</dbReference>
<dbReference type="InterPro" id="IPR050626">
    <property type="entry name" value="Peptidase_M16"/>
</dbReference>
<dbReference type="InterPro" id="IPR011249">
    <property type="entry name" value="Metalloenz_LuxS/M16"/>
</dbReference>
<feature type="domain" description="Coenzyme PQQ synthesis protein F C-terminal lobe" evidence="16">
    <location>
        <begin position="442"/>
        <end position="570"/>
    </location>
</feature>
<dbReference type="PROSITE" id="PS00143">
    <property type="entry name" value="INSULINASE"/>
    <property type="match status" value="1"/>
</dbReference>
<evidence type="ECO:0000256" key="4">
    <source>
        <dbReference type="ARBA" id="ARBA00015088"/>
    </source>
</evidence>
<evidence type="ECO:0000256" key="12">
    <source>
        <dbReference type="ARBA" id="ARBA00030977"/>
    </source>
</evidence>
<dbReference type="RefSeq" id="WP_037019097.1">
    <property type="nucleotide sequence ID" value="NZ_JRMB01000004.1"/>
</dbReference>
<feature type="domain" description="Peptidase M16 N-terminal" evidence="14">
    <location>
        <begin position="17"/>
        <end position="135"/>
    </location>
</feature>
<keyword evidence="10" id="KW-0482">Metalloprotease</keyword>
<dbReference type="GO" id="GO:0004222">
    <property type="term" value="F:metalloendopeptidase activity"/>
    <property type="evidence" value="ECO:0007669"/>
    <property type="project" value="InterPro"/>
</dbReference>
<dbReference type="PANTHER" id="PTHR43690">
    <property type="entry name" value="NARDILYSIN"/>
    <property type="match status" value="1"/>
</dbReference>
<dbReference type="NCBIfam" id="TIGR02110">
    <property type="entry name" value="PQQ_syn_pqqF"/>
    <property type="match status" value="1"/>
</dbReference>
<evidence type="ECO:0000256" key="11">
    <source>
        <dbReference type="ARBA" id="ARBA00024932"/>
    </source>
</evidence>
<dbReference type="SUPFAM" id="SSF63411">
    <property type="entry name" value="LuxS/MPP-like metallohydrolase"/>
    <property type="match status" value="3"/>
</dbReference>
<evidence type="ECO:0000256" key="1">
    <source>
        <dbReference type="ARBA" id="ARBA00001947"/>
    </source>
</evidence>
<keyword evidence="9" id="KW-0884">PQQ biosynthesis</keyword>
<evidence type="ECO:0000256" key="6">
    <source>
        <dbReference type="ARBA" id="ARBA00022723"/>
    </source>
</evidence>
<reference evidence="18 19" key="1">
    <citation type="submission" date="2014-09" db="EMBL/GenBank/DDBJ databases">
        <title>Genome sequence of Pseudomonas lutea strain DSM 17257T.</title>
        <authorList>
            <person name="Kwak Y."/>
            <person name="Shin J.-H."/>
        </authorList>
    </citation>
    <scope>NUCLEOTIDE SEQUENCE [LARGE SCALE GENOMIC DNA]</scope>
    <source>
        <strain evidence="18 19">DSM 17257</strain>
    </source>
</reference>
<evidence type="ECO:0000256" key="2">
    <source>
        <dbReference type="ARBA" id="ARBA00004886"/>
    </source>
</evidence>
<evidence type="ECO:0000259" key="14">
    <source>
        <dbReference type="Pfam" id="PF00675"/>
    </source>
</evidence>